<dbReference type="Pfam" id="PF14322">
    <property type="entry name" value="SusD-like_3"/>
    <property type="match status" value="1"/>
</dbReference>
<dbReference type="KEGG" id="mgod:E7746_01600"/>
<evidence type="ECO:0000256" key="2">
    <source>
        <dbReference type="ARBA" id="ARBA00006275"/>
    </source>
</evidence>
<keyword evidence="5" id="KW-0998">Cell outer membrane</keyword>
<dbReference type="RefSeq" id="WP_136409630.1">
    <property type="nucleotide sequence ID" value="NZ_CP039393.1"/>
</dbReference>
<dbReference type="SUPFAM" id="SSF48452">
    <property type="entry name" value="TPR-like"/>
    <property type="match status" value="1"/>
</dbReference>
<evidence type="ECO:0000256" key="3">
    <source>
        <dbReference type="ARBA" id="ARBA00022729"/>
    </source>
</evidence>
<dbReference type="Gene3D" id="1.25.40.390">
    <property type="match status" value="1"/>
</dbReference>
<gene>
    <name evidence="9" type="ORF">E7746_01600</name>
</gene>
<dbReference type="OrthoDB" id="1109873at2"/>
<dbReference type="Proteomes" id="UP000297031">
    <property type="component" value="Chromosome"/>
</dbReference>
<keyword evidence="4" id="KW-0472">Membrane</keyword>
<feature type="domain" description="RagB/SusD" evidence="7">
    <location>
        <begin position="358"/>
        <end position="643"/>
    </location>
</feature>
<dbReference type="InterPro" id="IPR033985">
    <property type="entry name" value="SusD-like_N"/>
</dbReference>
<reference evidence="9 10" key="1">
    <citation type="submission" date="2019-02" db="EMBL/GenBank/DDBJ databases">
        <title>Isolation and identification of novel species under the genus Muribaculum.</title>
        <authorList>
            <person name="Miyake S."/>
            <person name="Ding Y."/>
            <person name="Low A."/>
            <person name="Soh M."/>
            <person name="Seedorf H."/>
        </authorList>
    </citation>
    <scope>NUCLEOTIDE SEQUENCE [LARGE SCALE GENOMIC DNA]</scope>
    <source>
        <strain evidence="9 10">TLL-A4</strain>
    </source>
</reference>
<feature type="domain" description="SusD-like N-terminal" evidence="8">
    <location>
        <begin position="26"/>
        <end position="226"/>
    </location>
</feature>
<keyword evidence="3 6" id="KW-0732">Signal</keyword>
<accession>A0A4V1D1B8</accession>
<dbReference type="EMBL" id="CP039393">
    <property type="protein sequence ID" value="QCD34657.1"/>
    <property type="molecule type" value="Genomic_DNA"/>
</dbReference>
<feature type="chain" id="PRO_5020412215" evidence="6">
    <location>
        <begin position="25"/>
        <end position="644"/>
    </location>
</feature>
<dbReference type="Pfam" id="PF07980">
    <property type="entry name" value="SusD_RagB"/>
    <property type="match status" value="1"/>
</dbReference>
<dbReference type="GO" id="GO:0009279">
    <property type="term" value="C:cell outer membrane"/>
    <property type="evidence" value="ECO:0007669"/>
    <property type="project" value="UniProtKB-SubCell"/>
</dbReference>
<evidence type="ECO:0000259" key="8">
    <source>
        <dbReference type="Pfam" id="PF14322"/>
    </source>
</evidence>
<evidence type="ECO:0000256" key="1">
    <source>
        <dbReference type="ARBA" id="ARBA00004442"/>
    </source>
</evidence>
<keyword evidence="10" id="KW-1185">Reference proteome</keyword>
<dbReference type="PROSITE" id="PS51257">
    <property type="entry name" value="PROKAR_LIPOPROTEIN"/>
    <property type="match status" value="1"/>
</dbReference>
<comment type="subcellular location">
    <subcellularLocation>
        <location evidence="1">Cell outer membrane</location>
    </subcellularLocation>
</comment>
<feature type="signal peptide" evidence="6">
    <location>
        <begin position="1"/>
        <end position="24"/>
    </location>
</feature>
<organism evidence="9 10">
    <name type="scientific">Muribaculum gordoncarteri</name>
    <dbReference type="NCBI Taxonomy" id="2530390"/>
    <lineage>
        <taxon>Bacteria</taxon>
        <taxon>Pseudomonadati</taxon>
        <taxon>Bacteroidota</taxon>
        <taxon>Bacteroidia</taxon>
        <taxon>Bacteroidales</taxon>
        <taxon>Muribaculaceae</taxon>
        <taxon>Muribaculum</taxon>
    </lineage>
</organism>
<evidence type="ECO:0000313" key="10">
    <source>
        <dbReference type="Proteomes" id="UP000297031"/>
    </source>
</evidence>
<dbReference type="InterPro" id="IPR012944">
    <property type="entry name" value="SusD_RagB_dom"/>
</dbReference>
<evidence type="ECO:0000259" key="7">
    <source>
        <dbReference type="Pfam" id="PF07980"/>
    </source>
</evidence>
<name>A0A4V1D1B8_9BACT</name>
<sequence length="644" mass="72933">MKTIYKSFLTLGAALTMMCGFSSCEDYLDKDPDSNVSPETPFKNFQNAQGYVEEIYNCIPNIAQCDWTTSWNLGDDEIQNPQADDMMLHQVDIGNYYAWQGSGGFYFGNKAFGGNPRSNSPFDHGIYAHAWYCIAKVNKALNTFEDYFTGTKEEHDLILGQLYFFRAWWHFEMMKWLGGLPYVDQEFSASETPQLERLSYLECADKVAEDFSRAASLLPVDWDKTTAGKKTMGHNELRINKITALCYLGKNYLWAASPLMQHGAQTGGARTYDYDAGYASKAADALGEVLQMVESGSTQYALVSFDYDDIYNHKKSKTATNCYSDLFFTTGQAWLQPGSTEAIFRGPSTGWSFTRYNYSRTFGPNALCAQDNKIHQPTANYVEYYGMENGLPLDDPDSGYDPNYPFKGRDPRFYHDIIFDGVQYINGDPGADAAMKYAGLATGGSMRAVSNASRTGYFYQKLVPHTCQKIDQGSADDYGPNPHAYIPYMRLADIYLMYAEACAVKGGPAGKSDKCSLTSIDALNKLRDRVGAGHVSTKFTGNAYMDEVRRERAVELAFEGHRFNDLQRWLLLTEPKYTVKTSAEFIRVEDESFFKDNDPRDARIAEYHQEVILTRDFSAKHYWFPLMRDDTYIFDGFVQNPGWE</sequence>
<evidence type="ECO:0000313" key="9">
    <source>
        <dbReference type="EMBL" id="QCD34657.1"/>
    </source>
</evidence>
<dbReference type="AlphaFoldDB" id="A0A4V1D1B8"/>
<evidence type="ECO:0000256" key="4">
    <source>
        <dbReference type="ARBA" id="ARBA00023136"/>
    </source>
</evidence>
<evidence type="ECO:0000256" key="5">
    <source>
        <dbReference type="ARBA" id="ARBA00023237"/>
    </source>
</evidence>
<evidence type="ECO:0000256" key="6">
    <source>
        <dbReference type="SAM" id="SignalP"/>
    </source>
</evidence>
<dbReference type="InterPro" id="IPR011990">
    <property type="entry name" value="TPR-like_helical_dom_sf"/>
</dbReference>
<proteinExistence type="inferred from homology"/>
<protein>
    <submittedName>
        <fullName evidence="9">RagB/SusD family nutrient uptake outer membrane protein</fullName>
    </submittedName>
</protein>
<comment type="similarity">
    <text evidence="2">Belongs to the SusD family.</text>
</comment>